<dbReference type="OrthoDB" id="1706811at2759"/>
<dbReference type="PANTHER" id="PTHR37610">
    <property type="entry name" value="CCHC-TYPE DOMAIN-CONTAINING PROTEIN"/>
    <property type="match status" value="1"/>
</dbReference>
<comment type="caution">
    <text evidence="1">The sequence shown here is derived from an EMBL/GenBank/DDBJ whole genome shotgun (WGS) entry which is preliminary data.</text>
</comment>
<dbReference type="PANTHER" id="PTHR37610:SF77">
    <property type="entry name" value="INTEGRASE CATALYTIC DOMAIN-CONTAINING PROTEIN"/>
    <property type="match status" value="1"/>
</dbReference>
<reference evidence="2" key="1">
    <citation type="journal article" date="2019" name="Gigascience">
        <title>De novo genome assembly of the endangered Acer yangbiense, a plant species with extremely small populations endemic to Yunnan Province, China.</title>
        <authorList>
            <person name="Yang J."/>
            <person name="Wariss H.M."/>
            <person name="Tao L."/>
            <person name="Zhang R."/>
            <person name="Yun Q."/>
            <person name="Hollingsworth P."/>
            <person name="Dao Z."/>
            <person name="Luo G."/>
            <person name="Guo H."/>
            <person name="Ma Y."/>
            <person name="Sun W."/>
        </authorList>
    </citation>
    <scope>NUCLEOTIDE SEQUENCE [LARGE SCALE GENOMIC DNA]</scope>
    <source>
        <strain evidence="2">cv. Malutang</strain>
    </source>
</reference>
<proteinExistence type="predicted"/>
<dbReference type="EMBL" id="VAHF01000003">
    <property type="protein sequence ID" value="TXG67313.1"/>
    <property type="molecule type" value="Genomic_DNA"/>
</dbReference>
<name>A0A5C7IDA9_9ROSI</name>
<sequence length="200" mass="23390">MLPSNDTLARRKLSVNKLCPICNCGVETTLHSLWSCRNLKLVRTDWYDKLQDNHKIHSSPFDKEVKVLEWARGYVVEIDDAFSVRACLPGENFINSIVHFNGKNYASWEFQFRMYVKGKELWGHVDGSSTAPTDPKELSLWEGKDAKIASWLLSSVEPYMVNNLRGFTTVKQMWDYLRQIYYQHNSTRKFQLELDIGNYR</sequence>
<dbReference type="Pfam" id="PF14223">
    <property type="entry name" value="Retrotran_gag_2"/>
    <property type="match status" value="1"/>
</dbReference>
<evidence type="ECO:0000313" key="1">
    <source>
        <dbReference type="EMBL" id="TXG67313.1"/>
    </source>
</evidence>
<gene>
    <name evidence="1" type="ORF">EZV62_008588</name>
</gene>
<organism evidence="1 2">
    <name type="scientific">Acer yangbiense</name>
    <dbReference type="NCBI Taxonomy" id="1000413"/>
    <lineage>
        <taxon>Eukaryota</taxon>
        <taxon>Viridiplantae</taxon>
        <taxon>Streptophyta</taxon>
        <taxon>Embryophyta</taxon>
        <taxon>Tracheophyta</taxon>
        <taxon>Spermatophyta</taxon>
        <taxon>Magnoliopsida</taxon>
        <taxon>eudicotyledons</taxon>
        <taxon>Gunneridae</taxon>
        <taxon>Pentapetalae</taxon>
        <taxon>rosids</taxon>
        <taxon>malvids</taxon>
        <taxon>Sapindales</taxon>
        <taxon>Sapindaceae</taxon>
        <taxon>Hippocastanoideae</taxon>
        <taxon>Acereae</taxon>
        <taxon>Acer</taxon>
    </lineage>
</organism>
<protein>
    <submittedName>
        <fullName evidence="1">Uncharacterized protein</fullName>
    </submittedName>
</protein>
<dbReference type="Proteomes" id="UP000323000">
    <property type="component" value="Chromosome 3"/>
</dbReference>
<keyword evidence="2" id="KW-1185">Reference proteome</keyword>
<dbReference type="AlphaFoldDB" id="A0A5C7IDA9"/>
<accession>A0A5C7IDA9</accession>
<evidence type="ECO:0000313" key="2">
    <source>
        <dbReference type="Proteomes" id="UP000323000"/>
    </source>
</evidence>